<dbReference type="PANTHER" id="PTHR42693">
    <property type="entry name" value="ARYLSULFATASE FAMILY MEMBER"/>
    <property type="match status" value="1"/>
</dbReference>
<evidence type="ECO:0000256" key="1">
    <source>
        <dbReference type="ARBA" id="ARBA00001913"/>
    </source>
</evidence>
<reference evidence="5 6" key="2">
    <citation type="submission" date="2019-01" db="EMBL/GenBank/DDBJ databases">
        <title>A chromosome length genome reference of the Java medaka (oryzias javanicus).</title>
        <authorList>
            <person name="Herpin A."/>
            <person name="Takehana Y."/>
            <person name="Naruse K."/>
            <person name="Ansai S."/>
            <person name="Kawaguchi M."/>
        </authorList>
    </citation>
    <scope>NUCLEOTIDE SEQUENCE [LARGE SCALE GENOMIC DNA]</scope>
    <source>
        <strain evidence="5">RS831</strain>
        <tissue evidence="5">Whole body</tissue>
    </source>
</reference>
<evidence type="ECO:0000259" key="4">
    <source>
        <dbReference type="Pfam" id="PF00884"/>
    </source>
</evidence>
<comment type="cofactor">
    <cofactor evidence="1">
        <name>Ca(2+)</name>
        <dbReference type="ChEBI" id="CHEBI:29108"/>
    </cofactor>
</comment>
<dbReference type="SUPFAM" id="SSF53649">
    <property type="entry name" value="Alkaline phosphatase-like"/>
    <property type="match status" value="1"/>
</dbReference>
<evidence type="ECO:0000256" key="2">
    <source>
        <dbReference type="ARBA" id="ARBA00008779"/>
    </source>
</evidence>
<dbReference type="Pfam" id="PF00884">
    <property type="entry name" value="Sulfatase"/>
    <property type="match status" value="1"/>
</dbReference>
<dbReference type="PANTHER" id="PTHR42693:SF9">
    <property type="entry name" value="STERYL-SULFATASE"/>
    <property type="match status" value="1"/>
</dbReference>
<evidence type="ECO:0000313" key="6">
    <source>
        <dbReference type="Proteomes" id="UP000283210"/>
    </source>
</evidence>
<dbReference type="Gene3D" id="3.40.720.10">
    <property type="entry name" value="Alkaline Phosphatase, subunit A"/>
    <property type="match status" value="1"/>
</dbReference>
<proteinExistence type="inferred from homology"/>
<accession>A0A3S2PSK4</accession>
<dbReference type="EMBL" id="CM012438">
    <property type="protein sequence ID" value="RVE75018.1"/>
    <property type="molecule type" value="Genomic_DNA"/>
</dbReference>
<feature type="region of interest" description="Disordered" evidence="3">
    <location>
        <begin position="123"/>
        <end position="148"/>
    </location>
</feature>
<dbReference type="GO" id="GO:0004065">
    <property type="term" value="F:arylsulfatase activity"/>
    <property type="evidence" value="ECO:0007669"/>
    <property type="project" value="TreeGrafter"/>
</dbReference>
<sequence>MSHSFQPSPMTRDRSVVEQPFRSENLTQSMTREAVAFMERNAARPFLLFFSFLQVHTAMFASAPFRGTSRHGIYGDAVHEVDWSVGQIMQTLGRLGLRENTLVYLSSDHRALTWRSCLQQVRSTEAPTASTKQGSPPAGKEGSGSLES</sequence>
<organism evidence="5 6">
    <name type="scientific">Oryzias javanicus</name>
    <name type="common">Javanese ricefish</name>
    <name type="synonym">Aplocheilus javanicus</name>
    <dbReference type="NCBI Taxonomy" id="123683"/>
    <lineage>
        <taxon>Eukaryota</taxon>
        <taxon>Metazoa</taxon>
        <taxon>Chordata</taxon>
        <taxon>Craniata</taxon>
        <taxon>Vertebrata</taxon>
        <taxon>Euteleostomi</taxon>
        <taxon>Actinopterygii</taxon>
        <taxon>Neopterygii</taxon>
        <taxon>Teleostei</taxon>
        <taxon>Neoteleostei</taxon>
        <taxon>Acanthomorphata</taxon>
        <taxon>Ovalentaria</taxon>
        <taxon>Atherinomorphae</taxon>
        <taxon>Beloniformes</taxon>
        <taxon>Adrianichthyidae</taxon>
        <taxon>Oryziinae</taxon>
        <taxon>Oryzias</taxon>
    </lineage>
</organism>
<evidence type="ECO:0000256" key="3">
    <source>
        <dbReference type="SAM" id="MobiDB-lite"/>
    </source>
</evidence>
<feature type="compositionally biased region" description="Polar residues" evidence="3">
    <location>
        <begin position="123"/>
        <end position="134"/>
    </location>
</feature>
<reference evidence="5 6" key="1">
    <citation type="submission" date="2018-11" db="EMBL/GenBank/DDBJ databases">
        <authorList>
            <person name="Lopez-Roques C."/>
            <person name="Donnadieu C."/>
            <person name="Bouchez O."/>
            <person name="Klopp C."/>
            <person name="Cabau C."/>
            <person name="Zahm M."/>
        </authorList>
    </citation>
    <scope>NUCLEOTIDE SEQUENCE [LARGE SCALE GENOMIC DNA]</scope>
    <source>
        <strain evidence="5">RS831</strain>
        <tissue evidence="5">Whole body</tissue>
    </source>
</reference>
<dbReference type="InterPro" id="IPR017850">
    <property type="entry name" value="Alkaline_phosphatase_core_sf"/>
</dbReference>
<keyword evidence="6" id="KW-1185">Reference proteome</keyword>
<feature type="region of interest" description="Disordered" evidence="3">
    <location>
        <begin position="1"/>
        <end position="23"/>
    </location>
</feature>
<evidence type="ECO:0000313" key="5">
    <source>
        <dbReference type="EMBL" id="RVE75018.1"/>
    </source>
</evidence>
<dbReference type="InterPro" id="IPR000917">
    <property type="entry name" value="Sulfatase_N"/>
</dbReference>
<dbReference type="AlphaFoldDB" id="A0A3S2PSK4"/>
<protein>
    <recommendedName>
        <fullName evidence="4">Sulfatase N-terminal domain-containing protein</fullName>
    </recommendedName>
</protein>
<dbReference type="OrthoDB" id="103349at2759"/>
<name>A0A3S2PSK4_ORYJA</name>
<feature type="domain" description="Sulfatase N-terminal" evidence="4">
    <location>
        <begin position="23"/>
        <end position="110"/>
    </location>
</feature>
<comment type="similarity">
    <text evidence="2">Belongs to the sulfatase family.</text>
</comment>
<gene>
    <name evidence="5" type="ORF">OJAV_G00012520</name>
</gene>
<dbReference type="Proteomes" id="UP000283210">
    <property type="component" value="Chromosome 2"/>
</dbReference>
<dbReference type="InterPro" id="IPR050738">
    <property type="entry name" value="Sulfatase"/>
</dbReference>